<evidence type="ECO:0000256" key="1">
    <source>
        <dbReference type="SAM" id="MobiDB-lite"/>
    </source>
</evidence>
<dbReference type="EMBL" id="BLXT01002143">
    <property type="protein sequence ID" value="GFN91454.1"/>
    <property type="molecule type" value="Genomic_DNA"/>
</dbReference>
<proteinExistence type="predicted"/>
<evidence type="ECO:0000313" key="2">
    <source>
        <dbReference type="EMBL" id="GFN91454.1"/>
    </source>
</evidence>
<sequence>MGRIIITLPETTQPTPELLAVWRSDSDTRHGLTWRVGKTFKGHQGSTRLSPSALDQSTVTNGSELPHNVHRKIIRFKQKKGEGGGREEKEADGRSDTGLADMKRFLVFTWIRTRLMLTEITGKPILRRPGIIQL</sequence>
<feature type="compositionally biased region" description="Polar residues" evidence="1">
    <location>
        <begin position="44"/>
        <end position="63"/>
    </location>
</feature>
<protein>
    <submittedName>
        <fullName evidence="2">Uncharacterized protein</fullName>
    </submittedName>
</protein>
<gene>
    <name evidence="2" type="ORF">PoB_001796000</name>
</gene>
<feature type="region of interest" description="Disordered" evidence="1">
    <location>
        <begin position="43"/>
        <end position="64"/>
    </location>
</feature>
<reference evidence="2 3" key="1">
    <citation type="journal article" date="2021" name="Elife">
        <title>Chloroplast acquisition without the gene transfer in kleptoplastic sea slugs, Plakobranchus ocellatus.</title>
        <authorList>
            <person name="Maeda T."/>
            <person name="Takahashi S."/>
            <person name="Yoshida T."/>
            <person name="Shimamura S."/>
            <person name="Takaki Y."/>
            <person name="Nagai Y."/>
            <person name="Toyoda A."/>
            <person name="Suzuki Y."/>
            <person name="Arimoto A."/>
            <person name="Ishii H."/>
            <person name="Satoh N."/>
            <person name="Nishiyama T."/>
            <person name="Hasebe M."/>
            <person name="Maruyama T."/>
            <person name="Minagawa J."/>
            <person name="Obokata J."/>
            <person name="Shigenobu S."/>
        </authorList>
    </citation>
    <scope>NUCLEOTIDE SEQUENCE [LARGE SCALE GENOMIC DNA]</scope>
</reference>
<name>A0AAV3Z8H9_9GAST</name>
<dbReference type="AlphaFoldDB" id="A0AAV3Z8H9"/>
<dbReference type="Proteomes" id="UP000735302">
    <property type="component" value="Unassembled WGS sequence"/>
</dbReference>
<feature type="compositionally biased region" description="Basic and acidic residues" evidence="1">
    <location>
        <begin position="79"/>
        <end position="95"/>
    </location>
</feature>
<comment type="caution">
    <text evidence="2">The sequence shown here is derived from an EMBL/GenBank/DDBJ whole genome shotgun (WGS) entry which is preliminary data.</text>
</comment>
<organism evidence="2 3">
    <name type="scientific">Plakobranchus ocellatus</name>
    <dbReference type="NCBI Taxonomy" id="259542"/>
    <lineage>
        <taxon>Eukaryota</taxon>
        <taxon>Metazoa</taxon>
        <taxon>Spiralia</taxon>
        <taxon>Lophotrochozoa</taxon>
        <taxon>Mollusca</taxon>
        <taxon>Gastropoda</taxon>
        <taxon>Heterobranchia</taxon>
        <taxon>Euthyneura</taxon>
        <taxon>Panpulmonata</taxon>
        <taxon>Sacoglossa</taxon>
        <taxon>Placobranchoidea</taxon>
        <taxon>Plakobranchidae</taxon>
        <taxon>Plakobranchus</taxon>
    </lineage>
</organism>
<keyword evidence="3" id="KW-1185">Reference proteome</keyword>
<evidence type="ECO:0000313" key="3">
    <source>
        <dbReference type="Proteomes" id="UP000735302"/>
    </source>
</evidence>
<accession>A0AAV3Z8H9</accession>
<feature type="region of interest" description="Disordered" evidence="1">
    <location>
        <begin position="76"/>
        <end position="96"/>
    </location>
</feature>